<keyword evidence="3" id="KW-0488">Methylation</keyword>
<dbReference type="RefSeq" id="WP_169491165.1">
    <property type="nucleotide sequence ID" value="NZ_JABBGJ010000089.1"/>
</dbReference>
<dbReference type="Proteomes" id="UP000544134">
    <property type="component" value="Unassembled WGS sequence"/>
</dbReference>
<feature type="domain" description="Methyl-accepting transducer" evidence="11">
    <location>
        <begin position="260"/>
        <end position="489"/>
    </location>
</feature>
<evidence type="ECO:0000313" key="13">
    <source>
        <dbReference type="Proteomes" id="UP000544134"/>
    </source>
</evidence>
<evidence type="ECO:0000256" key="7">
    <source>
        <dbReference type="ARBA" id="ARBA00029447"/>
    </source>
</evidence>
<dbReference type="FunFam" id="1.10.287.950:FF:000001">
    <property type="entry name" value="Methyl-accepting chemotaxis sensory transducer"/>
    <property type="match status" value="1"/>
</dbReference>
<dbReference type="Pfam" id="PF00015">
    <property type="entry name" value="MCPsignal"/>
    <property type="match status" value="1"/>
</dbReference>
<keyword evidence="4 10" id="KW-0812">Transmembrane</keyword>
<evidence type="ECO:0000256" key="9">
    <source>
        <dbReference type="SAM" id="Coils"/>
    </source>
</evidence>
<keyword evidence="6 10" id="KW-0472">Membrane</keyword>
<protein>
    <recommendedName>
        <fullName evidence="11">Methyl-accepting transducer domain-containing protein</fullName>
    </recommendedName>
</protein>
<evidence type="ECO:0000259" key="11">
    <source>
        <dbReference type="PROSITE" id="PS50111"/>
    </source>
</evidence>
<evidence type="ECO:0000256" key="6">
    <source>
        <dbReference type="ARBA" id="ARBA00023136"/>
    </source>
</evidence>
<dbReference type="Gene3D" id="1.10.287.950">
    <property type="entry name" value="Methyl-accepting chemotaxis protein"/>
    <property type="match status" value="1"/>
</dbReference>
<dbReference type="InterPro" id="IPR004090">
    <property type="entry name" value="Chemotax_Me-accpt_rcpt"/>
</dbReference>
<evidence type="ECO:0000256" key="5">
    <source>
        <dbReference type="ARBA" id="ARBA00022989"/>
    </source>
</evidence>
<dbReference type="Gene3D" id="3.30.450.20">
    <property type="entry name" value="PAS domain"/>
    <property type="match status" value="1"/>
</dbReference>
<dbReference type="SMART" id="SM00283">
    <property type="entry name" value="MA"/>
    <property type="match status" value="1"/>
</dbReference>
<keyword evidence="13" id="KW-1185">Reference proteome</keyword>
<keyword evidence="8" id="KW-0807">Transducer</keyword>
<evidence type="ECO:0000313" key="12">
    <source>
        <dbReference type="EMBL" id="NMM04424.1"/>
    </source>
</evidence>
<feature type="transmembrane region" description="Helical" evidence="10">
    <location>
        <begin position="12"/>
        <end position="30"/>
    </location>
</feature>
<dbReference type="InterPro" id="IPR051310">
    <property type="entry name" value="MCP_chemotaxis"/>
</dbReference>
<evidence type="ECO:0000256" key="10">
    <source>
        <dbReference type="SAM" id="Phobius"/>
    </source>
</evidence>
<evidence type="ECO:0000256" key="8">
    <source>
        <dbReference type="PROSITE-ProRule" id="PRU00284"/>
    </source>
</evidence>
<dbReference type="InterPro" id="IPR004089">
    <property type="entry name" value="MCPsignal_dom"/>
</dbReference>
<organism evidence="12 13">
    <name type="scientific">Paraburkholderia polaris</name>
    <dbReference type="NCBI Taxonomy" id="2728848"/>
    <lineage>
        <taxon>Bacteria</taxon>
        <taxon>Pseudomonadati</taxon>
        <taxon>Pseudomonadota</taxon>
        <taxon>Betaproteobacteria</taxon>
        <taxon>Burkholderiales</taxon>
        <taxon>Burkholderiaceae</taxon>
        <taxon>Paraburkholderia</taxon>
    </lineage>
</organism>
<comment type="caution">
    <text evidence="12">The sequence shown here is derived from an EMBL/GenBank/DDBJ whole genome shotgun (WGS) entry which is preliminary data.</text>
</comment>
<reference evidence="12 13" key="1">
    <citation type="submission" date="2020-04" db="EMBL/GenBank/DDBJ databases">
        <title>Paraburkholderia sp. RP-4-7 isolated from soil.</title>
        <authorList>
            <person name="Dahal R.H."/>
        </authorList>
    </citation>
    <scope>NUCLEOTIDE SEQUENCE [LARGE SCALE GENOMIC DNA]</scope>
    <source>
        <strain evidence="12 13">RP-4-7</strain>
    </source>
</reference>
<keyword evidence="9" id="KW-0175">Coiled coil</keyword>
<dbReference type="SMART" id="SM01049">
    <property type="entry name" value="Cache_2"/>
    <property type="match status" value="1"/>
</dbReference>
<evidence type="ECO:0000256" key="2">
    <source>
        <dbReference type="ARBA" id="ARBA00022475"/>
    </source>
</evidence>
<dbReference type="PANTHER" id="PTHR43531:SF14">
    <property type="entry name" value="METHYL-ACCEPTING CHEMOTAXIS PROTEIN I-RELATED"/>
    <property type="match status" value="1"/>
</dbReference>
<dbReference type="EMBL" id="JABBGJ010000089">
    <property type="protein sequence ID" value="NMM04424.1"/>
    <property type="molecule type" value="Genomic_DNA"/>
</dbReference>
<dbReference type="SUPFAM" id="SSF58104">
    <property type="entry name" value="Methyl-accepting chemotaxis protein (MCP) signaling domain"/>
    <property type="match status" value="1"/>
</dbReference>
<dbReference type="PRINTS" id="PR00260">
    <property type="entry name" value="CHEMTRNSDUCR"/>
</dbReference>
<dbReference type="GO" id="GO:0004888">
    <property type="term" value="F:transmembrane signaling receptor activity"/>
    <property type="evidence" value="ECO:0007669"/>
    <property type="project" value="InterPro"/>
</dbReference>
<dbReference type="Pfam" id="PF17200">
    <property type="entry name" value="sCache_2"/>
    <property type="match status" value="1"/>
</dbReference>
<dbReference type="GO" id="GO:0007165">
    <property type="term" value="P:signal transduction"/>
    <property type="evidence" value="ECO:0007669"/>
    <property type="project" value="UniProtKB-KW"/>
</dbReference>
<sequence>MENLRVSVRLWIALGMMCIGVLAMSVWGALHTRETMLDDRREELKNIIAAAAGVVDHNNALAAAGKLSVADAQRAALDSLRAMHYAGSGGYLLVLDADAMILMHGALTDLEGHRVFKEGADLAQRQNAGYMNLKSLNPVTNRTSPKINYVQLYKPWGWTLITGVFVDDIDELFYLTIATYLGAAILLCALVSGVMLVIIRSIRRQLGGEPGYAADVVTRIAAGDLTVPIEASRNYPGSLLHAMKGMQTSLAHIIGSVHNGSEVIAASSKEIAAGNIHLSARTEEQAASLEQTAARMAELTSTVKQNADNARQANMLAVNAADMADTGNEAVHAMVGTISQISSSSGKISEITGVIEGIAFQTNILALNAAVEAARAGEQGRGFAVVASEVRSLAQRSAAAAKEIKALINSSVATIQGGAKQAAEVSSTVGQVKQAIQRVSDIVGEIAAASEAQSRGIEQVDQAIGQMDEVTQQNAALVEQAAAAAQSLKEQAAKLNEAVSVFKVAHAMQSPPPLTIPQGKARLPVSCTPATLPATQAEATSALAAFAVNTADIASVKATPELETFYPEMRYM</sequence>
<keyword evidence="2" id="KW-1003">Cell membrane</keyword>
<gene>
    <name evidence="12" type="ORF">HHL24_42130</name>
</gene>
<feature type="coiled-coil region" evidence="9">
    <location>
        <begin position="460"/>
        <end position="498"/>
    </location>
</feature>
<evidence type="ECO:0000256" key="1">
    <source>
        <dbReference type="ARBA" id="ARBA00004651"/>
    </source>
</evidence>
<dbReference type="InterPro" id="IPR033480">
    <property type="entry name" value="sCache_2"/>
</dbReference>
<proteinExistence type="inferred from homology"/>
<evidence type="ECO:0000256" key="4">
    <source>
        <dbReference type="ARBA" id="ARBA00022692"/>
    </source>
</evidence>
<dbReference type="AlphaFoldDB" id="A0A848IX44"/>
<evidence type="ECO:0000256" key="3">
    <source>
        <dbReference type="ARBA" id="ARBA00022481"/>
    </source>
</evidence>
<feature type="transmembrane region" description="Helical" evidence="10">
    <location>
        <begin position="172"/>
        <end position="199"/>
    </location>
</feature>
<dbReference type="GO" id="GO:0006935">
    <property type="term" value="P:chemotaxis"/>
    <property type="evidence" value="ECO:0007669"/>
    <property type="project" value="InterPro"/>
</dbReference>
<comment type="subcellular location">
    <subcellularLocation>
        <location evidence="1">Cell membrane</location>
        <topology evidence="1">Multi-pass membrane protein</topology>
    </subcellularLocation>
</comment>
<dbReference type="GO" id="GO:0005886">
    <property type="term" value="C:plasma membrane"/>
    <property type="evidence" value="ECO:0007669"/>
    <property type="project" value="UniProtKB-SubCell"/>
</dbReference>
<accession>A0A848IX44</accession>
<comment type="similarity">
    <text evidence="7">Belongs to the methyl-accepting chemotaxis (MCP) protein family.</text>
</comment>
<name>A0A848IX44_9BURK</name>
<dbReference type="CDD" id="cd11386">
    <property type="entry name" value="MCP_signal"/>
    <property type="match status" value="1"/>
</dbReference>
<dbReference type="PANTHER" id="PTHR43531">
    <property type="entry name" value="PROTEIN ICFG"/>
    <property type="match status" value="1"/>
</dbReference>
<dbReference type="PROSITE" id="PS50111">
    <property type="entry name" value="CHEMOTAXIS_TRANSDUC_2"/>
    <property type="match status" value="1"/>
</dbReference>
<keyword evidence="5 10" id="KW-1133">Transmembrane helix</keyword>